<comment type="caution">
    <text evidence="5">The sequence shown here is derived from an EMBL/GenBank/DDBJ whole genome shotgun (WGS) entry which is preliminary data.</text>
</comment>
<evidence type="ECO:0000313" key="6">
    <source>
        <dbReference type="Proteomes" id="UP001188597"/>
    </source>
</evidence>
<sequence>MFTRHSPRAAAVANGSNLVTRHDFAKDFVFGTASSAFQVLFLCEQCCKVTNGHNANVAASTYFRYKEDTKIMTKIGLDAYRFSISWPRILPGGKLCAGVNPEGIKYYNDLIDELLAKGIEPYVTLFHWDLPQALEDEYGGFMSPRIVADFSDFVEFCFWEFGDRVKHWITLNEPWTYCMCGYVYGTCPPGRGPQAVEHITTTFHHRSSHKKRQSCENGNPATEPYIVTHNLLLAHAAAVELYRQKFQIPQEGKIGITLVSKWMEPLDESDDLDIKAAFRALDFMLGWYLEPLITGEYPQSMKKLVGSRLPQFSPEQSEKLKGSFDFLGLNYYTGVYVSHGSNITTGNLSCETDSQVVVKTERDGVPIGPQSASDWLHIYPKGIYKLLMYTKKKYDDPLIYITENGVDEANDYNLTICEARNDTTRIQYLQDHLFYLRKAIDDGVNVGGYFIWSLLDNFEWNDGYTVRFGIIYVDYKNGCTRYPKRSAIWLMNFLRKGYLTKPSMKRLSH</sequence>
<proteinExistence type="inferred from homology"/>
<dbReference type="GO" id="GO:0005975">
    <property type="term" value="P:carbohydrate metabolic process"/>
    <property type="evidence" value="ECO:0007669"/>
    <property type="project" value="InterPro"/>
</dbReference>
<dbReference type="AlphaFoldDB" id="A0AA88WML4"/>
<comment type="similarity">
    <text evidence="1 4">Belongs to the glycosyl hydrolase 1 family.</text>
</comment>
<evidence type="ECO:0000256" key="3">
    <source>
        <dbReference type="ARBA" id="ARBA00023295"/>
    </source>
</evidence>
<evidence type="ECO:0000256" key="2">
    <source>
        <dbReference type="ARBA" id="ARBA00022801"/>
    </source>
</evidence>
<dbReference type="SUPFAM" id="SSF51445">
    <property type="entry name" value="(Trans)glycosidases"/>
    <property type="match status" value="1"/>
</dbReference>
<dbReference type="InterPro" id="IPR001360">
    <property type="entry name" value="Glyco_hydro_1"/>
</dbReference>
<evidence type="ECO:0000256" key="1">
    <source>
        <dbReference type="ARBA" id="ARBA00010838"/>
    </source>
</evidence>
<keyword evidence="2" id="KW-0378">Hydrolase</keyword>
<dbReference type="EMBL" id="JAVXUP010000374">
    <property type="protein sequence ID" value="KAK3029589.1"/>
    <property type="molecule type" value="Genomic_DNA"/>
</dbReference>
<gene>
    <name evidence="5" type="ORF">RJ639_039876</name>
</gene>
<keyword evidence="6" id="KW-1185">Reference proteome</keyword>
<dbReference type="FunFam" id="3.20.20.80:FF:000022">
    <property type="entry name" value="Beta-glucosidase 11"/>
    <property type="match status" value="1"/>
</dbReference>
<dbReference type="PANTHER" id="PTHR10353:SF137">
    <property type="entry name" value="MYROSINASE 3-RELATED"/>
    <property type="match status" value="1"/>
</dbReference>
<protein>
    <recommendedName>
        <fullName evidence="7">Beta-glucosidase</fullName>
    </recommendedName>
</protein>
<evidence type="ECO:0000313" key="5">
    <source>
        <dbReference type="EMBL" id="KAK3029589.1"/>
    </source>
</evidence>
<dbReference type="Gene3D" id="3.20.20.80">
    <property type="entry name" value="Glycosidases"/>
    <property type="match status" value="1"/>
</dbReference>
<name>A0AA88WML4_9ASTE</name>
<dbReference type="PANTHER" id="PTHR10353">
    <property type="entry name" value="GLYCOSYL HYDROLASE"/>
    <property type="match status" value="1"/>
</dbReference>
<evidence type="ECO:0000256" key="4">
    <source>
        <dbReference type="RuleBase" id="RU003690"/>
    </source>
</evidence>
<dbReference type="PRINTS" id="PR00131">
    <property type="entry name" value="GLHYDRLASE1"/>
</dbReference>
<accession>A0AA88WML4</accession>
<evidence type="ECO:0008006" key="7">
    <source>
        <dbReference type="Google" id="ProtNLM"/>
    </source>
</evidence>
<dbReference type="Pfam" id="PF00232">
    <property type="entry name" value="Glyco_hydro_1"/>
    <property type="match status" value="1"/>
</dbReference>
<dbReference type="InterPro" id="IPR017853">
    <property type="entry name" value="GH"/>
</dbReference>
<dbReference type="GO" id="GO:0009821">
    <property type="term" value="P:alkaloid biosynthetic process"/>
    <property type="evidence" value="ECO:0007669"/>
    <property type="project" value="UniProtKB-ARBA"/>
</dbReference>
<organism evidence="5 6">
    <name type="scientific">Escallonia herrerae</name>
    <dbReference type="NCBI Taxonomy" id="1293975"/>
    <lineage>
        <taxon>Eukaryota</taxon>
        <taxon>Viridiplantae</taxon>
        <taxon>Streptophyta</taxon>
        <taxon>Embryophyta</taxon>
        <taxon>Tracheophyta</taxon>
        <taxon>Spermatophyta</taxon>
        <taxon>Magnoliopsida</taxon>
        <taxon>eudicotyledons</taxon>
        <taxon>Gunneridae</taxon>
        <taxon>Pentapetalae</taxon>
        <taxon>asterids</taxon>
        <taxon>campanulids</taxon>
        <taxon>Escalloniales</taxon>
        <taxon>Escalloniaceae</taxon>
        <taxon>Escallonia</taxon>
    </lineage>
</organism>
<dbReference type="Proteomes" id="UP001188597">
    <property type="component" value="Unassembled WGS sequence"/>
</dbReference>
<keyword evidence="3" id="KW-0326">Glycosidase</keyword>
<dbReference type="GO" id="GO:0008422">
    <property type="term" value="F:beta-glucosidase activity"/>
    <property type="evidence" value="ECO:0007669"/>
    <property type="project" value="UniProtKB-ARBA"/>
</dbReference>
<reference evidence="5" key="1">
    <citation type="submission" date="2022-12" db="EMBL/GenBank/DDBJ databases">
        <title>Draft genome assemblies for two species of Escallonia (Escalloniales).</title>
        <authorList>
            <person name="Chanderbali A."/>
            <person name="Dervinis C."/>
            <person name="Anghel I."/>
            <person name="Soltis D."/>
            <person name="Soltis P."/>
            <person name="Zapata F."/>
        </authorList>
    </citation>
    <scope>NUCLEOTIDE SEQUENCE</scope>
    <source>
        <strain evidence="5">UCBG64.0493</strain>
        <tissue evidence="5">Leaf</tissue>
    </source>
</reference>